<organism evidence="1 2">
    <name type="scientific">Bradyrhizobium japonicum</name>
    <dbReference type="NCBI Taxonomy" id="375"/>
    <lineage>
        <taxon>Bacteria</taxon>
        <taxon>Pseudomonadati</taxon>
        <taxon>Pseudomonadota</taxon>
        <taxon>Alphaproteobacteria</taxon>
        <taxon>Hyphomicrobiales</taxon>
        <taxon>Nitrobacteraceae</taxon>
        <taxon>Bradyrhizobium</taxon>
    </lineage>
</organism>
<dbReference type="Gene3D" id="3.40.50.150">
    <property type="entry name" value="Vaccinia Virus protein VP39"/>
    <property type="match status" value="1"/>
</dbReference>
<evidence type="ECO:0000313" key="1">
    <source>
        <dbReference type="EMBL" id="APG07233.1"/>
    </source>
</evidence>
<dbReference type="EMBL" id="CP017637">
    <property type="protein sequence ID" value="APG07233.1"/>
    <property type="molecule type" value="Genomic_DNA"/>
</dbReference>
<gene>
    <name evidence="1" type="ORF">BKD09_02725</name>
</gene>
<reference evidence="1 2" key="1">
    <citation type="submission" date="2016-11" db="EMBL/GenBank/DDBJ databases">
        <title>Complete Genome Sequence of Bradyrhizobium sp. strain J5, an isolated from soybean nodule in Hokkaido.</title>
        <authorList>
            <person name="Kanehara K."/>
        </authorList>
    </citation>
    <scope>NUCLEOTIDE SEQUENCE [LARGE SCALE GENOMIC DNA]</scope>
    <source>
        <strain evidence="1 2">J5</strain>
    </source>
</reference>
<sequence>MFLIVVDARHVSKGVPSPPVMTFIQRVKRKLLPPREVVQGYENPELVETIFLKTINYSPDSDWPLVAGMNTVLDFGGGAGLHYKVARQQCPDIRWAVVETPAMVQRAKELGTDRLMFFERIDQAADWLGHVDLLHSNGAIQYVPDALETVRTLCSVRPAMLAWYRVPISEETRREVQTSYLSDNGPGSLLASREKLVRYERNWISEQAFIQAHEGFRITERSPDPTERGTQQFRFARV</sequence>
<proteinExistence type="predicted"/>
<dbReference type="SUPFAM" id="SSF53335">
    <property type="entry name" value="S-adenosyl-L-methionine-dependent methyltransferases"/>
    <property type="match status" value="1"/>
</dbReference>
<dbReference type="AlphaFoldDB" id="A0A1L3F1S1"/>
<dbReference type="Proteomes" id="UP000181962">
    <property type="component" value="Chromosome"/>
</dbReference>
<accession>A0A1L3F1S1</accession>
<evidence type="ECO:0000313" key="2">
    <source>
        <dbReference type="Proteomes" id="UP000181962"/>
    </source>
</evidence>
<protein>
    <recommendedName>
        <fullName evidence="3">Methyltransferase, TIGR04325 family</fullName>
    </recommendedName>
</protein>
<evidence type="ECO:0008006" key="3">
    <source>
        <dbReference type="Google" id="ProtNLM"/>
    </source>
</evidence>
<dbReference type="InterPro" id="IPR029063">
    <property type="entry name" value="SAM-dependent_MTases_sf"/>
</dbReference>
<name>A0A1L3F1S1_BRAJP</name>